<evidence type="ECO:0000256" key="6">
    <source>
        <dbReference type="SAM" id="MobiDB-lite"/>
    </source>
</evidence>
<dbReference type="Gene3D" id="3.30.70.270">
    <property type="match status" value="2"/>
</dbReference>
<dbReference type="InterPro" id="IPR043128">
    <property type="entry name" value="Rev_trsase/Diguanyl_cyclase"/>
</dbReference>
<dbReference type="Pfam" id="PF17919">
    <property type="entry name" value="RT_RNaseH_2"/>
    <property type="match status" value="1"/>
</dbReference>
<dbReference type="InterPro" id="IPR012337">
    <property type="entry name" value="RNaseH-like_sf"/>
</dbReference>
<dbReference type="GO" id="GO:0004519">
    <property type="term" value="F:endonuclease activity"/>
    <property type="evidence" value="ECO:0007669"/>
    <property type="project" value="UniProtKB-KW"/>
</dbReference>
<feature type="region of interest" description="Disordered" evidence="6">
    <location>
        <begin position="928"/>
        <end position="952"/>
    </location>
</feature>
<keyword evidence="2" id="KW-0548">Nucleotidyltransferase</keyword>
<evidence type="ECO:0000259" key="7">
    <source>
        <dbReference type="PROSITE" id="PS50994"/>
    </source>
</evidence>
<name>A5BW26_VITVI</name>
<dbReference type="GO" id="GO:0015074">
    <property type="term" value="P:DNA integration"/>
    <property type="evidence" value="ECO:0007669"/>
    <property type="project" value="InterPro"/>
</dbReference>
<dbReference type="PANTHER" id="PTHR37984:SF5">
    <property type="entry name" value="PROTEIN NYNRIN-LIKE"/>
    <property type="match status" value="1"/>
</dbReference>
<dbReference type="InterPro" id="IPR005162">
    <property type="entry name" value="Retrotrans_gag_dom"/>
</dbReference>
<dbReference type="PROSITE" id="PS50994">
    <property type="entry name" value="INTEGRASE"/>
    <property type="match status" value="1"/>
</dbReference>
<dbReference type="CDD" id="cd00303">
    <property type="entry name" value="retropepsin_like"/>
    <property type="match status" value="1"/>
</dbReference>
<dbReference type="SUPFAM" id="SSF56672">
    <property type="entry name" value="DNA/RNA polymerases"/>
    <property type="match status" value="1"/>
</dbReference>
<dbReference type="CDD" id="cd09274">
    <property type="entry name" value="RNase_HI_RT_Ty3"/>
    <property type="match status" value="1"/>
</dbReference>
<keyword evidence="4" id="KW-0255">Endonuclease</keyword>
<dbReference type="InterPro" id="IPR021109">
    <property type="entry name" value="Peptidase_aspartic_dom_sf"/>
</dbReference>
<keyword evidence="4" id="KW-0378">Hydrolase</keyword>
<dbReference type="GO" id="GO:0003676">
    <property type="term" value="F:nucleic acid binding"/>
    <property type="evidence" value="ECO:0007669"/>
    <property type="project" value="InterPro"/>
</dbReference>
<sequence>MHIEKNVCESIIGTLLNIPGKTKDGLNSCLDLMEMGLRCELGLRFEANRTYLSSTCYTLSKVENKVFCQTLSQLKVPGGYCSNTRNLVSMEDLKLYGLKSHDYHALMQQLLLVSLQLVLPKHKYFPPSFFDIMLHLTMHLVREVRLCGPIYLRWMYPFERFMKVLKGYVRNRNHPKGYITECYIAEEAIEFCTEYLSNIDSIGIPISANIDQKVGPPILGGQVVAVDSNLWLNEHHYVLENTTIIQPYIEMNTFELLIIGCEKDAIGNNEPISETLKWIAHGPSHYVSKYHGYVINGCRYHTKERDDLRATQNSGVSNRASTLQIASAKDQNPVFGESVVHLTSYLGVLACTMVPITYKTWHVIPKELKDKLWDCIEMVASGSIETIDQSILRKKAREKKDDTFDEVAIPVIEKIDKLLKESEENGRSVNGSNDILVEALGSPEYSDVSSSNMKQKQLFLPEVVEKPIHRVEDATPPMLIEPQSKERSKEEKQRKETVFVAVHCHFGRLYFVHRAKSPFKNPIFGTGSELLTNQVPIVVYCHSYKELKSANFAPTMQVRISHQPMQGSCSLCMPYWIWDQEERLVRIENPQDTELDICVNIMDPPQEDQNSQHGQGDNRNAYLSMRDRMHPPRMSAPSCIVPPLEQLIIRPHIVPLLPNFHGMESENPYAHIKEFEEVCNTFREGGASIDLMRLKLFPFTLKDKVKIWLNSLRPRSIKNWVDLQAEFLKKCFPTHRTNGLKRQVSNFSAKENEKFYECWERYMEAINACPHHGFDTWLLVSYFYDGLSSSMKQILETMCGGDFMSKNPEEAMDFLSYVSEVSRGWDEPNSREMRRMKAPINPKGGMYMLSEDMDMKAKRMDGMQNDLSQKIDNIQYSISRLTNLNTVNEKGKFPSQPSQNPKGVHEVETQDGESSKLREVKAVITLRSGKEVDQPLPKKSGKKNASKSSIEEEPRIVIKEDMMKKHMPPSFPQALHGKKGIKNSSEILEVLRQVKVNMPLLDMIKQVPTYAKFLKDLCTVKRGLIVTKKAFLTEQQLGLGGLKPTAITLSLADRSVKIPRGVIEDVLIQVDKFYYPVDFVVLDIDPTVKEANYVPIILGRPFLATSNVIINCRNGVMQLTFGNMTLELNIFHLCKRHLHPEEEEGLEEVCLINTLVEEHCDNNLEESLNESLGVLEEGLPEPSDYAYLEEDEKCPVVVSSTLTSDQEDSILGVLRKFKKAIGWQISDLKGISPLVCTHHIYMEEDVKPVRQPQRRLSPHMQEVVRGEVLKLLQAGIIYPISDSLWVSPTQVVPKKSGITVIQNEKGEEVSTRLTSGWRVCIDYRRLNIVTRKDHFPLPFMDQVLERVSGHPFYCFLDGYSGYFQIEIDLEDQEKTTFTCPFGTFAYRRMPFGLCNAPATFQRCMLSIFSDMVERIMEVFMDDITVYGGSYKECLLHLEAVLQRCIEKDLVLNWDKCYFMVQQGIVLGHIISKNGIEVDKAKVELIVKLPPPTNVKGIRQFLGHAGFYRRFIKDFSKISKPLCELLVKDAKFVWDEKCQKSFEELKQFLTTAPIVRAPNWKLPFEVMCDASDLAMGAILGQREDGKPYVIYYARKTLNEAQRNYTTTEKELLAVVFALDKFRAYLYLLTKQDAKARLKRWILLLQEFNLQIRDKKGVENVVADHLSRLVIAYDSHDLPINGDFPEESLMSIEVAPWYSHIANYLVIGEVPMDVFDVWGIDFMGPFPMSFGHSYILVGVDYVSKWVEAIPCRSNDHKVVLKFLKENIFSRFGVPKAIISDGGTHFCNKPFGTLLAKYGVKHKVVNVNRKDWSIKLLDSLWAYRTAYKTILGMSPYCLVYGKACHLPVEVEYKAWWAIKKLNMDLTRVGLKRCLDLNELEEMRNDAYLNSKIAKERLKKWHDQLVNQKNLTKGQRVLLYDSKLHLFPGKLKSRWTGSFIIHDVQSNGVVELLNFKSTRTFIVNGHHLKPYMESFSRDKEEFILLDPPLT</sequence>
<keyword evidence="5" id="KW-0511">Multifunctional enzyme</keyword>
<feature type="compositionally biased region" description="Basic and acidic residues" evidence="6">
    <location>
        <begin position="903"/>
        <end position="916"/>
    </location>
</feature>
<dbReference type="Gene3D" id="2.40.70.10">
    <property type="entry name" value="Acid Proteases"/>
    <property type="match status" value="1"/>
</dbReference>
<dbReference type="GO" id="GO:0016779">
    <property type="term" value="F:nucleotidyltransferase activity"/>
    <property type="evidence" value="ECO:0007669"/>
    <property type="project" value="UniProtKB-KW"/>
</dbReference>
<feature type="domain" description="Integrase catalytic" evidence="7">
    <location>
        <begin position="1705"/>
        <end position="1801"/>
    </location>
</feature>
<dbReference type="Gene3D" id="3.30.420.10">
    <property type="entry name" value="Ribonuclease H-like superfamily/Ribonuclease H"/>
    <property type="match status" value="1"/>
</dbReference>
<evidence type="ECO:0000256" key="1">
    <source>
        <dbReference type="ARBA" id="ARBA00022679"/>
    </source>
</evidence>
<dbReference type="CDD" id="cd01647">
    <property type="entry name" value="RT_LTR"/>
    <property type="match status" value="1"/>
</dbReference>
<dbReference type="InterPro" id="IPR041577">
    <property type="entry name" value="RT_RNaseH_2"/>
</dbReference>
<reference evidence="8" key="1">
    <citation type="journal article" date="2007" name="PLoS ONE">
        <title>The first genome sequence of an elite grapevine cultivar (Pinot noir Vitis vinifera L.): coping with a highly heterozygous genome.</title>
        <authorList>
            <person name="Velasco R."/>
            <person name="Zharkikh A."/>
            <person name="Troggio M."/>
            <person name="Cartwright D.A."/>
            <person name="Cestaro A."/>
            <person name="Pruss D."/>
            <person name="Pindo M."/>
            <person name="FitzGerald L.M."/>
            <person name="Vezzulli S."/>
            <person name="Reid J."/>
            <person name="Malacarne G."/>
            <person name="Iliev D."/>
            <person name="Coppola G."/>
            <person name="Wardell B."/>
            <person name="Micheletti D."/>
            <person name="Macalma T."/>
            <person name="Facci M."/>
            <person name="Mitchell J.T."/>
            <person name="Perazzolli M."/>
            <person name="Eldredge G."/>
            <person name="Gatto P."/>
            <person name="Oyzerski R."/>
            <person name="Moretto M."/>
            <person name="Gutin N."/>
            <person name="Stefanini M."/>
            <person name="Chen Y."/>
            <person name="Segala C."/>
            <person name="Davenport C."/>
            <person name="Dematte L."/>
            <person name="Mraz A."/>
            <person name="Battilana J."/>
            <person name="Stormo K."/>
            <person name="Costa F."/>
            <person name="Tao Q."/>
            <person name="Si-Ammour A."/>
            <person name="Harkins T."/>
            <person name="Lackey A."/>
            <person name="Perbost C."/>
            <person name="Taillon B."/>
            <person name="Stella A."/>
            <person name="Solovyev V."/>
            <person name="Fawcett J.A."/>
            <person name="Sterck L."/>
            <person name="Vandepoele K."/>
            <person name="Grando S.M."/>
            <person name="Toppo S."/>
            <person name="Moser C."/>
            <person name="Lanchbury J."/>
            <person name="Bogden R."/>
            <person name="Skolnick M."/>
            <person name="Sgaramella V."/>
            <person name="Bhatnagar S.K."/>
            <person name="Fontana P."/>
            <person name="Gutin A."/>
            <person name="Van de Peer Y."/>
            <person name="Salamini F."/>
            <person name="Viola R."/>
        </authorList>
    </citation>
    <scope>NUCLEOTIDE SEQUENCE</scope>
</reference>
<proteinExistence type="predicted"/>
<protein>
    <recommendedName>
        <fullName evidence="7">Integrase catalytic domain-containing protein</fullName>
    </recommendedName>
</protein>
<keyword evidence="1" id="KW-0808">Transferase</keyword>
<evidence type="ECO:0000256" key="3">
    <source>
        <dbReference type="ARBA" id="ARBA00022722"/>
    </source>
</evidence>
<evidence type="ECO:0000313" key="8">
    <source>
        <dbReference type="EMBL" id="CAN83639.1"/>
    </source>
</evidence>
<feature type="region of interest" description="Disordered" evidence="6">
    <location>
        <begin position="889"/>
        <end position="916"/>
    </location>
</feature>
<dbReference type="Gene3D" id="3.10.10.10">
    <property type="entry name" value="HIV Type 1 Reverse Transcriptase, subunit A, domain 1"/>
    <property type="match status" value="1"/>
</dbReference>
<dbReference type="InterPro" id="IPR050951">
    <property type="entry name" value="Retrovirus_Pol_polyprotein"/>
</dbReference>
<dbReference type="InterPro" id="IPR001584">
    <property type="entry name" value="Integrase_cat-core"/>
</dbReference>
<dbReference type="FunFam" id="3.30.70.270:FF:000020">
    <property type="entry name" value="Transposon Tf2-6 polyprotein-like Protein"/>
    <property type="match status" value="1"/>
</dbReference>
<dbReference type="InterPro" id="IPR036397">
    <property type="entry name" value="RNaseH_sf"/>
</dbReference>
<dbReference type="Pfam" id="PF13960">
    <property type="entry name" value="DUF4218"/>
    <property type="match status" value="1"/>
</dbReference>
<dbReference type="SUPFAM" id="SSF53098">
    <property type="entry name" value="Ribonuclease H-like"/>
    <property type="match status" value="1"/>
</dbReference>
<dbReference type="Pfam" id="PF00665">
    <property type="entry name" value="rve"/>
    <property type="match status" value="1"/>
</dbReference>
<accession>A5BW26</accession>
<dbReference type="Pfam" id="PF00078">
    <property type="entry name" value="RVT_1"/>
    <property type="match status" value="1"/>
</dbReference>
<dbReference type="FunFam" id="3.10.20.370:FF:000001">
    <property type="entry name" value="Retrovirus-related Pol polyprotein from transposon 17.6-like protein"/>
    <property type="match status" value="1"/>
</dbReference>
<dbReference type="InterPro" id="IPR000477">
    <property type="entry name" value="RT_dom"/>
</dbReference>
<dbReference type="Pfam" id="PF03732">
    <property type="entry name" value="Retrotrans_gag"/>
    <property type="match status" value="1"/>
</dbReference>
<dbReference type="EMBL" id="AM473254">
    <property type="protein sequence ID" value="CAN83639.1"/>
    <property type="molecule type" value="Genomic_DNA"/>
</dbReference>
<dbReference type="InterPro" id="IPR043502">
    <property type="entry name" value="DNA/RNA_pol_sf"/>
</dbReference>
<dbReference type="PANTHER" id="PTHR37984">
    <property type="entry name" value="PROTEIN CBG26694"/>
    <property type="match status" value="1"/>
</dbReference>
<gene>
    <name evidence="8" type="ORF">VITISV_038462</name>
</gene>
<keyword evidence="3" id="KW-0540">Nuclease</keyword>
<evidence type="ECO:0000256" key="4">
    <source>
        <dbReference type="ARBA" id="ARBA00022759"/>
    </source>
</evidence>
<dbReference type="InterPro" id="IPR025452">
    <property type="entry name" value="DUF4218"/>
</dbReference>
<evidence type="ECO:0000256" key="5">
    <source>
        <dbReference type="ARBA" id="ARBA00023268"/>
    </source>
</evidence>
<evidence type="ECO:0000256" key="2">
    <source>
        <dbReference type="ARBA" id="ARBA00022695"/>
    </source>
</evidence>
<organism evidence="8">
    <name type="scientific">Vitis vinifera</name>
    <name type="common">Grape</name>
    <dbReference type="NCBI Taxonomy" id="29760"/>
    <lineage>
        <taxon>Eukaryota</taxon>
        <taxon>Viridiplantae</taxon>
        <taxon>Streptophyta</taxon>
        <taxon>Embryophyta</taxon>
        <taxon>Tracheophyta</taxon>
        <taxon>Spermatophyta</taxon>
        <taxon>Magnoliopsida</taxon>
        <taxon>eudicotyledons</taxon>
        <taxon>Gunneridae</taxon>
        <taxon>Pentapetalae</taxon>
        <taxon>rosids</taxon>
        <taxon>Vitales</taxon>
        <taxon>Vitaceae</taxon>
        <taxon>Viteae</taxon>
        <taxon>Vitis</taxon>
    </lineage>
</organism>